<dbReference type="OrthoDB" id="5597783at2759"/>
<evidence type="ECO:0008006" key="4">
    <source>
        <dbReference type="Google" id="ProtNLM"/>
    </source>
</evidence>
<name>A0A9P5TGZ4_GYMJU</name>
<reference evidence="2" key="1">
    <citation type="submission" date="2020-11" db="EMBL/GenBank/DDBJ databases">
        <authorList>
            <consortium name="DOE Joint Genome Institute"/>
            <person name="Ahrendt S."/>
            <person name="Riley R."/>
            <person name="Andreopoulos W."/>
            <person name="LaButti K."/>
            <person name="Pangilinan J."/>
            <person name="Ruiz-duenas F.J."/>
            <person name="Barrasa J.M."/>
            <person name="Sanchez-Garcia M."/>
            <person name="Camarero S."/>
            <person name="Miyauchi S."/>
            <person name="Serrano A."/>
            <person name="Linde D."/>
            <person name="Babiker R."/>
            <person name="Drula E."/>
            <person name="Ayuso-Fernandez I."/>
            <person name="Pacheco R."/>
            <person name="Padilla G."/>
            <person name="Ferreira P."/>
            <person name="Barriuso J."/>
            <person name="Kellner H."/>
            <person name="Castanera R."/>
            <person name="Alfaro M."/>
            <person name="Ramirez L."/>
            <person name="Pisabarro A.G."/>
            <person name="Kuo A."/>
            <person name="Tritt A."/>
            <person name="Lipzen A."/>
            <person name="He G."/>
            <person name="Yan M."/>
            <person name="Ng V."/>
            <person name="Cullen D."/>
            <person name="Martin F."/>
            <person name="Rosso M.-N."/>
            <person name="Henrissat B."/>
            <person name="Hibbett D."/>
            <person name="Martinez A.T."/>
            <person name="Grigoriev I.V."/>
        </authorList>
    </citation>
    <scope>NUCLEOTIDE SEQUENCE</scope>
    <source>
        <strain evidence="2">AH 44721</strain>
    </source>
</reference>
<organism evidence="2 3">
    <name type="scientific">Gymnopilus junonius</name>
    <name type="common">Spectacular rustgill mushroom</name>
    <name type="synonym">Gymnopilus spectabilis subsp. junonius</name>
    <dbReference type="NCBI Taxonomy" id="109634"/>
    <lineage>
        <taxon>Eukaryota</taxon>
        <taxon>Fungi</taxon>
        <taxon>Dikarya</taxon>
        <taxon>Basidiomycota</taxon>
        <taxon>Agaricomycotina</taxon>
        <taxon>Agaricomycetes</taxon>
        <taxon>Agaricomycetidae</taxon>
        <taxon>Agaricales</taxon>
        <taxon>Agaricineae</taxon>
        <taxon>Hymenogastraceae</taxon>
        <taxon>Gymnopilus</taxon>
    </lineage>
</organism>
<dbReference type="Gene3D" id="3.10.260.10">
    <property type="entry name" value="Transcription regulator HTH, APSES-type DNA-binding domain"/>
    <property type="match status" value="1"/>
</dbReference>
<feature type="compositionally biased region" description="Basic and acidic residues" evidence="1">
    <location>
        <begin position="838"/>
        <end position="848"/>
    </location>
</feature>
<keyword evidence="3" id="KW-1185">Reference proteome</keyword>
<accession>A0A9P5TGZ4</accession>
<feature type="compositionally biased region" description="Basic and acidic residues" evidence="1">
    <location>
        <begin position="247"/>
        <end position="259"/>
    </location>
</feature>
<evidence type="ECO:0000256" key="1">
    <source>
        <dbReference type="SAM" id="MobiDB-lite"/>
    </source>
</evidence>
<feature type="region of interest" description="Disordered" evidence="1">
    <location>
        <begin position="833"/>
        <end position="880"/>
    </location>
</feature>
<dbReference type="AlphaFoldDB" id="A0A9P5TGZ4"/>
<feature type="compositionally biased region" description="Acidic residues" evidence="1">
    <location>
        <begin position="337"/>
        <end position="352"/>
    </location>
</feature>
<evidence type="ECO:0000313" key="3">
    <source>
        <dbReference type="Proteomes" id="UP000724874"/>
    </source>
</evidence>
<dbReference type="Proteomes" id="UP000724874">
    <property type="component" value="Unassembled WGS sequence"/>
</dbReference>
<protein>
    <recommendedName>
        <fullName evidence="4">HTH APSES-type domain-containing protein</fullName>
    </recommendedName>
</protein>
<feature type="region of interest" description="Disordered" evidence="1">
    <location>
        <begin position="337"/>
        <end position="364"/>
    </location>
</feature>
<dbReference type="EMBL" id="JADNYJ010000181">
    <property type="protein sequence ID" value="KAF8876508.1"/>
    <property type="molecule type" value="Genomic_DNA"/>
</dbReference>
<evidence type="ECO:0000313" key="2">
    <source>
        <dbReference type="EMBL" id="KAF8876508.1"/>
    </source>
</evidence>
<dbReference type="SUPFAM" id="SSF54616">
    <property type="entry name" value="DNA-binding domain of Mlu1-box binding protein MBP1"/>
    <property type="match status" value="1"/>
</dbReference>
<feature type="region of interest" description="Disordered" evidence="1">
    <location>
        <begin position="159"/>
        <end position="272"/>
    </location>
</feature>
<dbReference type="GO" id="GO:0003677">
    <property type="term" value="F:DNA binding"/>
    <property type="evidence" value="ECO:0007669"/>
    <property type="project" value="InterPro"/>
</dbReference>
<dbReference type="InterPro" id="IPR036887">
    <property type="entry name" value="HTH_APSES_sf"/>
</dbReference>
<proteinExistence type="predicted"/>
<gene>
    <name evidence="2" type="ORF">CPB84DRAFT_1817673</name>
</gene>
<sequence length="880" mass="96046">MSCCSSFPVPNSMDHCFPFPPHIVLHPDDAANKVFLAIARAFVSVDNRAMTIKDIADRASHFGLVCQNLSAAAQAITTYLRSHKARCDKQQDQPLLLSHTLSGTPADDDLVPALYSRSGGDSHPLPDRLTNFRKGTAVWYLSRATAGIRLCDYVMDDSSPLPSQKRDRKLFQHDQACGQKRKRPLRACANRTSDNEPPLKVKLTLRLKPLVRPSNDEGTSSARPIHVSKQDSSDSDDSDDSMSVNSDDDHLHTARLNDREQEEPWSLPPYPRRSISIPCYTPSLEPTFPSIPSSRTPYRDPLRLSPAASWIIATPPPDSEDEVDDFHVAMTRFKDYPEDEGWDADSEGEGETIWESPAPRSPSAPLVQVSVKEEVTDVQDPFEGFQSNVVKRVDSDPSQTVKVEPLVPWDWDLHGSETFIKQEELDLDSLFPQNAPGPSSPLSDLSSQFAAFSYSDTPSLSPPGANLGVTQRQYAPVRPRAKTVPVQTSLPLSMTSRSVSASSSSGPSTALVRLLQSMSVNTSVSLPPPAPCVSPLQTRCQPSSSTSAAVVVTTCQPCKPAISATQIEEISVYQMMLGAFQLLRRIDTDFVNLSPILAFSGAPHPTNTIANATVVTKGSPEVSGTWVPLAAAQTYVREYLSEEKSQALGVFLSDTLVERFPTALQDFHKNTMARSLNQFGRHFASTIQAANWETEVAASPNICTTQQHITHVPIPPFVLGLSLGGEKHMNDQQVPLSATEQQLFHELCIIPDEHVEQSDLAVDATVPVPVPLVNDFIPTQELEPMSPLSPLPPSPQATAATALPVTPLLLSSEPTLMLEPVPLEMTSTIMSLVPEPSRASERSSERPLRRSKRVADALAAAHSTPSRTRSRKSGSRNSLS</sequence>
<comment type="caution">
    <text evidence="2">The sequence shown here is derived from an EMBL/GenBank/DDBJ whole genome shotgun (WGS) entry which is preliminary data.</text>
</comment>